<feature type="domain" description="Flagellar basal body rod protein N-terminal" evidence="7">
    <location>
        <begin position="9"/>
        <end position="38"/>
    </location>
</feature>
<dbReference type="PANTHER" id="PTHR30033">
    <property type="entry name" value="FLAGELLAR HOOK-ASSOCIATED PROTEIN 1"/>
    <property type="match status" value="1"/>
</dbReference>
<evidence type="ECO:0000259" key="8">
    <source>
        <dbReference type="Pfam" id="PF06429"/>
    </source>
</evidence>
<dbReference type="Pfam" id="PF22638">
    <property type="entry name" value="FlgK_D1"/>
    <property type="match status" value="1"/>
</dbReference>
<keyword evidence="6" id="KW-0975">Bacterial flagellum</keyword>
<feature type="domain" description="Flagellar basal-body/hook protein C-terminal" evidence="8">
    <location>
        <begin position="457"/>
        <end position="495"/>
    </location>
</feature>
<keyword evidence="11" id="KW-1185">Reference proteome</keyword>
<dbReference type="Pfam" id="PF06429">
    <property type="entry name" value="Flg_bbr_C"/>
    <property type="match status" value="1"/>
</dbReference>
<dbReference type="GO" id="GO:0005576">
    <property type="term" value="C:extracellular region"/>
    <property type="evidence" value="ECO:0007669"/>
    <property type="project" value="UniProtKB-SubCell"/>
</dbReference>
<proteinExistence type="inferred from homology"/>
<dbReference type="InterPro" id="IPR053927">
    <property type="entry name" value="FlgK_helical"/>
</dbReference>
<evidence type="ECO:0000256" key="5">
    <source>
        <dbReference type="ARBA" id="ARBA00022525"/>
    </source>
</evidence>
<evidence type="ECO:0000256" key="2">
    <source>
        <dbReference type="ARBA" id="ARBA00004613"/>
    </source>
</evidence>
<comment type="subcellular location">
    <subcellularLocation>
        <location evidence="1">Bacterial flagellum</location>
    </subcellularLocation>
    <subcellularLocation>
        <location evidence="2">Secreted</location>
    </subcellularLocation>
</comment>
<dbReference type="PANTHER" id="PTHR30033:SF1">
    <property type="entry name" value="FLAGELLAR HOOK-ASSOCIATED PROTEIN 1"/>
    <property type="match status" value="1"/>
</dbReference>
<dbReference type="STRING" id="1121421.SAMN02745123_01451"/>
<evidence type="ECO:0000259" key="9">
    <source>
        <dbReference type="Pfam" id="PF22638"/>
    </source>
</evidence>
<accession>A0A1M6REE6</accession>
<evidence type="ECO:0000256" key="6">
    <source>
        <dbReference type="ARBA" id="ARBA00023143"/>
    </source>
</evidence>
<dbReference type="Proteomes" id="UP000183997">
    <property type="component" value="Unassembled WGS sequence"/>
</dbReference>
<dbReference type="RefSeq" id="WP_072912452.1">
    <property type="nucleotide sequence ID" value="NZ_FRAR01000010.1"/>
</dbReference>
<evidence type="ECO:0000313" key="10">
    <source>
        <dbReference type="EMBL" id="SHK30738.1"/>
    </source>
</evidence>
<keyword evidence="10" id="KW-0969">Cilium</keyword>
<evidence type="ECO:0000259" key="7">
    <source>
        <dbReference type="Pfam" id="PF00460"/>
    </source>
</evidence>
<evidence type="ECO:0000256" key="3">
    <source>
        <dbReference type="ARBA" id="ARBA00009677"/>
    </source>
</evidence>
<keyword evidence="5" id="KW-0964">Secreted</keyword>
<feature type="domain" description="Flagellar hook-associated protein FlgK helical" evidence="9">
    <location>
        <begin position="104"/>
        <end position="342"/>
    </location>
</feature>
<dbReference type="GO" id="GO:0005198">
    <property type="term" value="F:structural molecule activity"/>
    <property type="evidence" value="ECO:0007669"/>
    <property type="project" value="InterPro"/>
</dbReference>
<name>A0A1M6REE6_9FIRM</name>
<dbReference type="SUPFAM" id="SSF64518">
    <property type="entry name" value="Phase 1 flagellin"/>
    <property type="match status" value="1"/>
</dbReference>
<dbReference type="InterPro" id="IPR002371">
    <property type="entry name" value="FlgK"/>
</dbReference>
<protein>
    <recommendedName>
        <fullName evidence="4">Flagellar hook-associated protein 1</fullName>
    </recommendedName>
</protein>
<keyword evidence="10" id="KW-0282">Flagellum</keyword>
<dbReference type="Pfam" id="PF00460">
    <property type="entry name" value="Flg_bb_rod"/>
    <property type="match status" value="1"/>
</dbReference>
<dbReference type="NCBIfam" id="TIGR02492">
    <property type="entry name" value="flgK_ends"/>
    <property type="match status" value="1"/>
</dbReference>
<dbReference type="OrthoDB" id="9802553at2"/>
<dbReference type="InterPro" id="IPR001444">
    <property type="entry name" value="Flag_bb_rod_N"/>
</dbReference>
<gene>
    <name evidence="10" type="ORF">SAMN02745123_01451</name>
</gene>
<evidence type="ECO:0000256" key="4">
    <source>
        <dbReference type="ARBA" id="ARBA00016244"/>
    </source>
</evidence>
<dbReference type="GO" id="GO:0044780">
    <property type="term" value="P:bacterial-type flagellum assembly"/>
    <property type="evidence" value="ECO:0007669"/>
    <property type="project" value="InterPro"/>
</dbReference>
<sequence length="499" mass="54768">MAIGTWLGLETSRRGVAVHQNALDITGQNLANASTPGYSRQEAVIRTTDPYTNPTLNSSCTPGQFGTGATVDYIRRIKDEYLDNNVRKANTDSGYWEDQIAVLQRAEACFAEPANDGTSKKIVEFFKSWMDLNNNPSDLGVKSAVVELGHTLATLMKANYNQLDSIERSVATISGTTVESGMLVDQVTRINTILTEIGSVTKSIQRVYEAGQQPNDLLDRRDVLLEELSHYGPVQINDGSTKGQPNGALEVKFFGETVFKDDGSEAVVTLEKLSLSYDVVNKEIRLGLSATKSINLTKKEEIPSGNKFGEFGSLLGLENSRQIIMQQKIELNSIAVALRDSIKKSNETINTTNPPLTNPYPETVPTHPDFFVGDLVNGDFGVKDVIRKDPGTNIDGSRARFIAELRDKDIPALKDNTFSDYYSLLVTQVGNGAKSADDMAGNQEAIKRQITNLRDSVSGVQTDEELTKMMQFQSGFQASARMITTINEMLDVIINRMGV</sequence>
<dbReference type="InterPro" id="IPR010930">
    <property type="entry name" value="Flg_bb/hook_C_dom"/>
</dbReference>
<organism evidence="10 11">
    <name type="scientific">Desulforamulus aeronauticus DSM 10349</name>
    <dbReference type="NCBI Taxonomy" id="1121421"/>
    <lineage>
        <taxon>Bacteria</taxon>
        <taxon>Bacillati</taxon>
        <taxon>Bacillota</taxon>
        <taxon>Clostridia</taxon>
        <taxon>Eubacteriales</taxon>
        <taxon>Peptococcaceae</taxon>
        <taxon>Desulforamulus</taxon>
    </lineage>
</organism>
<dbReference type="GO" id="GO:0009424">
    <property type="term" value="C:bacterial-type flagellum hook"/>
    <property type="evidence" value="ECO:0007669"/>
    <property type="project" value="InterPro"/>
</dbReference>
<dbReference type="EMBL" id="FRAR01000010">
    <property type="protein sequence ID" value="SHK30738.1"/>
    <property type="molecule type" value="Genomic_DNA"/>
</dbReference>
<dbReference type="AlphaFoldDB" id="A0A1M6REE6"/>
<evidence type="ECO:0000256" key="1">
    <source>
        <dbReference type="ARBA" id="ARBA00004365"/>
    </source>
</evidence>
<comment type="similarity">
    <text evidence="3">Belongs to the flagella basal body rod proteins family.</text>
</comment>
<reference evidence="11" key="1">
    <citation type="submission" date="2016-11" db="EMBL/GenBank/DDBJ databases">
        <authorList>
            <person name="Varghese N."/>
            <person name="Submissions S."/>
        </authorList>
    </citation>
    <scope>NUCLEOTIDE SEQUENCE [LARGE SCALE GENOMIC DNA]</scope>
    <source>
        <strain evidence="11">DSM 10349</strain>
    </source>
</reference>
<evidence type="ECO:0000313" key="11">
    <source>
        <dbReference type="Proteomes" id="UP000183997"/>
    </source>
</evidence>
<keyword evidence="10" id="KW-0966">Cell projection</keyword>